<keyword evidence="2" id="KW-1133">Transmembrane helix</keyword>
<feature type="transmembrane region" description="Helical" evidence="2">
    <location>
        <begin position="77"/>
        <end position="100"/>
    </location>
</feature>
<feature type="transmembrane region" description="Helical" evidence="2">
    <location>
        <begin position="44"/>
        <end position="65"/>
    </location>
</feature>
<accession>A0A4Y7RY72</accession>
<evidence type="ECO:0000256" key="1">
    <source>
        <dbReference type="SAM" id="MobiDB-lite"/>
    </source>
</evidence>
<keyword evidence="4" id="KW-1185">Reference proteome</keyword>
<dbReference type="AlphaFoldDB" id="A0A4Y7RY72"/>
<feature type="region of interest" description="Disordered" evidence="1">
    <location>
        <begin position="241"/>
        <end position="262"/>
    </location>
</feature>
<keyword evidence="2" id="KW-0812">Transmembrane</keyword>
<keyword evidence="2" id="KW-0472">Membrane</keyword>
<feature type="transmembrane region" description="Helical" evidence="2">
    <location>
        <begin position="12"/>
        <end position="32"/>
    </location>
</feature>
<evidence type="ECO:0000313" key="4">
    <source>
        <dbReference type="Proteomes" id="UP000298030"/>
    </source>
</evidence>
<evidence type="ECO:0000256" key="2">
    <source>
        <dbReference type="SAM" id="Phobius"/>
    </source>
</evidence>
<sequence>MWGRDWRTIKVLYLLSRYIPFAYLPAALIVGLQASPTISKCSAAFATSSLLIVTGMMVAEAVMFIRVHALSGHSKALAIWLGLQFVAVHAAIYAIFAMFVKSTKFLPYQIGVPGCIPYRFDTGQLSVVFGIIVASETIIMLITAYFGVRRYRMSDSPLLAVFYQDGVLYFVSLAAATVGNIIFGLAGPPELRFMLAVPQGVLHSVLSCRLILHMYDFARKEVMVTQETGTALEFATVDAGNRDANRSTDPEAFKKSTDEETA</sequence>
<evidence type="ECO:0008006" key="5">
    <source>
        <dbReference type="Google" id="ProtNLM"/>
    </source>
</evidence>
<proteinExistence type="predicted"/>
<feature type="transmembrane region" description="Helical" evidence="2">
    <location>
        <begin position="127"/>
        <end position="146"/>
    </location>
</feature>
<evidence type="ECO:0000313" key="3">
    <source>
        <dbReference type="EMBL" id="TEB13592.1"/>
    </source>
</evidence>
<reference evidence="3 4" key="1">
    <citation type="journal article" date="2019" name="Nat. Ecol. Evol.">
        <title>Megaphylogeny resolves global patterns of mushroom evolution.</title>
        <authorList>
            <person name="Varga T."/>
            <person name="Krizsan K."/>
            <person name="Foldi C."/>
            <person name="Dima B."/>
            <person name="Sanchez-Garcia M."/>
            <person name="Sanchez-Ramirez S."/>
            <person name="Szollosi G.J."/>
            <person name="Szarkandi J.G."/>
            <person name="Papp V."/>
            <person name="Albert L."/>
            <person name="Andreopoulos W."/>
            <person name="Angelini C."/>
            <person name="Antonin V."/>
            <person name="Barry K.W."/>
            <person name="Bougher N.L."/>
            <person name="Buchanan P."/>
            <person name="Buyck B."/>
            <person name="Bense V."/>
            <person name="Catcheside P."/>
            <person name="Chovatia M."/>
            <person name="Cooper J."/>
            <person name="Damon W."/>
            <person name="Desjardin D."/>
            <person name="Finy P."/>
            <person name="Geml J."/>
            <person name="Haridas S."/>
            <person name="Hughes K."/>
            <person name="Justo A."/>
            <person name="Karasinski D."/>
            <person name="Kautmanova I."/>
            <person name="Kiss B."/>
            <person name="Kocsube S."/>
            <person name="Kotiranta H."/>
            <person name="LaButti K.M."/>
            <person name="Lechner B.E."/>
            <person name="Liimatainen K."/>
            <person name="Lipzen A."/>
            <person name="Lukacs Z."/>
            <person name="Mihaltcheva S."/>
            <person name="Morgado L.N."/>
            <person name="Niskanen T."/>
            <person name="Noordeloos M.E."/>
            <person name="Ohm R.A."/>
            <person name="Ortiz-Santana B."/>
            <person name="Ovrebo C."/>
            <person name="Racz N."/>
            <person name="Riley R."/>
            <person name="Savchenko A."/>
            <person name="Shiryaev A."/>
            <person name="Soop K."/>
            <person name="Spirin V."/>
            <person name="Szebenyi C."/>
            <person name="Tomsovsky M."/>
            <person name="Tulloss R.E."/>
            <person name="Uehling J."/>
            <person name="Grigoriev I.V."/>
            <person name="Vagvolgyi C."/>
            <person name="Papp T."/>
            <person name="Martin F.M."/>
            <person name="Miettinen O."/>
            <person name="Hibbett D.S."/>
            <person name="Nagy L.G."/>
        </authorList>
    </citation>
    <scope>NUCLEOTIDE SEQUENCE [LARGE SCALE GENOMIC DNA]</scope>
    <source>
        <strain evidence="3 4">FP101781</strain>
    </source>
</reference>
<protein>
    <recommendedName>
        <fullName evidence="5">Chitin synthase export chaperone</fullName>
    </recommendedName>
</protein>
<organism evidence="3 4">
    <name type="scientific">Coprinellus micaceus</name>
    <name type="common">Glistening ink-cap mushroom</name>
    <name type="synonym">Coprinus micaceus</name>
    <dbReference type="NCBI Taxonomy" id="71717"/>
    <lineage>
        <taxon>Eukaryota</taxon>
        <taxon>Fungi</taxon>
        <taxon>Dikarya</taxon>
        <taxon>Basidiomycota</taxon>
        <taxon>Agaricomycotina</taxon>
        <taxon>Agaricomycetes</taxon>
        <taxon>Agaricomycetidae</taxon>
        <taxon>Agaricales</taxon>
        <taxon>Agaricineae</taxon>
        <taxon>Psathyrellaceae</taxon>
        <taxon>Coprinellus</taxon>
    </lineage>
</organism>
<gene>
    <name evidence="3" type="ORF">FA13DRAFT_954890</name>
</gene>
<name>A0A4Y7RY72_COPMI</name>
<dbReference type="OrthoDB" id="2675435at2759"/>
<comment type="caution">
    <text evidence="3">The sequence shown here is derived from an EMBL/GenBank/DDBJ whole genome shotgun (WGS) entry which is preliminary data.</text>
</comment>
<dbReference type="EMBL" id="QPFP01000414">
    <property type="protein sequence ID" value="TEB13592.1"/>
    <property type="molecule type" value="Genomic_DNA"/>
</dbReference>
<dbReference type="Proteomes" id="UP000298030">
    <property type="component" value="Unassembled WGS sequence"/>
</dbReference>
<feature type="transmembrane region" description="Helical" evidence="2">
    <location>
        <begin position="167"/>
        <end position="187"/>
    </location>
</feature>